<dbReference type="PANTHER" id="PTHR45138:SF9">
    <property type="entry name" value="DIGUANYLATE CYCLASE DGCM-RELATED"/>
    <property type="match status" value="1"/>
</dbReference>
<dbReference type="Proteomes" id="UP000199339">
    <property type="component" value="Unassembled WGS sequence"/>
</dbReference>
<comment type="catalytic activity">
    <reaction evidence="3">
        <text>2 GTP = 3',3'-c-di-GMP + 2 diphosphate</text>
        <dbReference type="Rhea" id="RHEA:24898"/>
        <dbReference type="ChEBI" id="CHEBI:33019"/>
        <dbReference type="ChEBI" id="CHEBI:37565"/>
        <dbReference type="ChEBI" id="CHEBI:58805"/>
        <dbReference type="EC" id="2.7.7.65"/>
    </reaction>
</comment>
<reference evidence="7" key="1">
    <citation type="submission" date="2016-10" db="EMBL/GenBank/DDBJ databases">
        <authorList>
            <person name="Varghese N."/>
            <person name="Submissions S."/>
        </authorList>
    </citation>
    <scope>NUCLEOTIDE SEQUENCE [LARGE SCALE GENOMIC DNA]</scope>
    <source>
        <strain evidence="7">CGMCC 1.6775</strain>
    </source>
</reference>
<proteinExistence type="predicted"/>
<dbReference type="NCBIfam" id="TIGR00254">
    <property type="entry name" value="GGDEF"/>
    <property type="match status" value="1"/>
</dbReference>
<dbReference type="Pfam" id="PF00990">
    <property type="entry name" value="GGDEF"/>
    <property type="match status" value="1"/>
</dbReference>
<keyword evidence="4" id="KW-0472">Membrane</keyword>
<evidence type="ECO:0000256" key="2">
    <source>
        <dbReference type="ARBA" id="ARBA00012528"/>
    </source>
</evidence>
<dbReference type="InterPro" id="IPR050469">
    <property type="entry name" value="Diguanylate_Cyclase"/>
</dbReference>
<comment type="cofactor">
    <cofactor evidence="1">
        <name>Mg(2+)</name>
        <dbReference type="ChEBI" id="CHEBI:18420"/>
    </cofactor>
</comment>
<feature type="transmembrane region" description="Helical" evidence="4">
    <location>
        <begin position="72"/>
        <end position="97"/>
    </location>
</feature>
<dbReference type="GO" id="GO:1902201">
    <property type="term" value="P:negative regulation of bacterial-type flagellum-dependent cell motility"/>
    <property type="evidence" value="ECO:0007669"/>
    <property type="project" value="TreeGrafter"/>
</dbReference>
<organism evidence="6 7">
    <name type="scientific">Marinobacter pelagius</name>
    <dbReference type="NCBI Taxonomy" id="379482"/>
    <lineage>
        <taxon>Bacteria</taxon>
        <taxon>Pseudomonadati</taxon>
        <taxon>Pseudomonadota</taxon>
        <taxon>Gammaproteobacteria</taxon>
        <taxon>Pseudomonadales</taxon>
        <taxon>Marinobacteraceae</taxon>
        <taxon>Marinobacter</taxon>
    </lineage>
</organism>
<dbReference type="PROSITE" id="PS50887">
    <property type="entry name" value="GGDEF"/>
    <property type="match status" value="1"/>
</dbReference>
<dbReference type="GO" id="GO:0052621">
    <property type="term" value="F:diguanylate cyclase activity"/>
    <property type="evidence" value="ECO:0007669"/>
    <property type="project" value="UniProtKB-EC"/>
</dbReference>
<evidence type="ECO:0000256" key="4">
    <source>
        <dbReference type="SAM" id="Phobius"/>
    </source>
</evidence>
<dbReference type="OrthoDB" id="9812260at2"/>
<dbReference type="InterPro" id="IPR000160">
    <property type="entry name" value="GGDEF_dom"/>
</dbReference>
<dbReference type="GO" id="GO:0005886">
    <property type="term" value="C:plasma membrane"/>
    <property type="evidence" value="ECO:0007669"/>
    <property type="project" value="TreeGrafter"/>
</dbReference>
<dbReference type="CDD" id="cd01949">
    <property type="entry name" value="GGDEF"/>
    <property type="match status" value="1"/>
</dbReference>
<feature type="domain" description="GGDEF" evidence="5">
    <location>
        <begin position="196"/>
        <end position="325"/>
    </location>
</feature>
<dbReference type="Gene3D" id="3.30.70.270">
    <property type="match status" value="1"/>
</dbReference>
<keyword evidence="4" id="KW-0812">Transmembrane</keyword>
<evidence type="ECO:0000313" key="6">
    <source>
        <dbReference type="EMBL" id="SFM57982.1"/>
    </source>
</evidence>
<gene>
    <name evidence="6" type="ORF">SAMN04487961_0772</name>
</gene>
<evidence type="ECO:0000313" key="7">
    <source>
        <dbReference type="Proteomes" id="UP000199339"/>
    </source>
</evidence>
<dbReference type="GO" id="GO:0043709">
    <property type="term" value="P:cell adhesion involved in single-species biofilm formation"/>
    <property type="evidence" value="ECO:0007669"/>
    <property type="project" value="TreeGrafter"/>
</dbReference>
<dbReference type="FunFam" id="3.30.70.270:FF:000001">
    <property type="entry name" value="Diguanylate cyclase domain protein"/>
    <property type="match status" value="1"/>
</dbReference>
<dbReference type="EC" id="2.7.7.65" evidence="2"/>
<dbReference type="EMBL" id="FOUR01000001">
    <property type="protein sequence ID" value="SFM57982.1"/>
    <property type="molecule type" value="Genomic_DNA"/>
</dbReference>
<dbReference type="InterPro" id="IPR029787">
    <property type="entry name" value="Nucleotide_cyclase"/>
</dbReference>
<dbReference type="AlphaFoldDB" id="A0A1I4S0C2"/>
<feature type="transmembrane region" description="Helical" evidence="4">
    <location>
        <begin position="38"/>
        <end position="60"/>
    </location>
</feature>
<dbReference type="InterPro" id="IPR043128">
    <property type="entry name" value="Rev_trsase/Diguanyl_cyclase"/>
</dbReference>
<name>A0A1I4S0C2_9GAMM</name>
<feature type="transmembrane region" description="Helical" evidence="4">
    <location>
        <begin position="109"/>
        <end position="128"/>
    </location>
</feature>
<dbReference type="SUPFAM" id="SSF55073">
    <property type="entry name" value="Nucleotide cyclase"/>
    <property type="match status" value="1"/>
</dbReference>
<keyword evidence="4" id="KW-1133">Transmembrane helix</keyword>
<protein>
    <recommendedName>
        <fullName evidence="2">diguanylate cyclase</fullName>
        <ecNumber evidence="2">2.7.7.65</ecNumber>
    </recommendedName>
</protein>
<dbReference type="RefSeq" id="WP_091998877.1">
    <property type="nucleotide sequence ID" value="NZ_FOUR01000001.1"/>
</dbReference>
<feature type="transmembrane region" description="Helical" evidence="4">
    <location>
        <begin position="12"/>
        <end position="31"/>
    </location>
</feature>
<accession>A0A1I4S0C2</accession>
<evidence type="ECO:0000256" key="3">
    <source>
        <dbReference type="ARBA" id="ARBA00034247"/>
    </source>
</evidence>
<feature type="transmembrane region" description="Helical" evidence="4">
    <location>
        <begin position="134"/>
        <end position="152"/>
    </location>
</feature>
<sequence length="334" mass="36226">MFQRLRSDFRLSIITLLGLSGFLGITPFAVLRFHQGDVVTGVVDVLILCGVCGGVVYAWVTGDTRRSGLVMAIVASFGSVVVAGLVGDPGLFWLYPCLITSFFLTPPRVAIAINVSAVVLMVALGDAFSGLEQMGSFVSTALVVSACAFVFASRNEDQRRRLEHLATIDPLTGVKNRRAMDEELAIAQAHATRTGISCALILLDIDHFKQINDEYGHSVGDEVLVDLVNVLRKNTRKSDQLFRYGGEEFVLLVPAIDGVGLKTVIGNLQQLLRNHVKHPGGSITASFGVAELDWGERVESWLARADDALYQAKETGRDRAVFAEPRIRAVPQSA</sequence>
<dbReference type="PANTHER" id="PTHR45138">
    <property type="entry name" value="REGULATORY COMPONENTS OF SENSORY TRANSDUCTION SYSTEM"/>
    <property type="match status" value="1"/>
</dbReference>
<keyword evidence="7" id="KW-1185">Reference proteome</keyword>
<evidence type="ECO:0000259" key="5">
    <source>
        <dbReference type="PROSITE" id="PS50887"/>
    </source>
</evidence>
<evidence type="ECO:0000256" key="1">
    <source>
        <dbReference type="ARBA" id="ARBA00001946"/>
    </source>
</evidence>
<dbReference type="SMART" id="SM00267">
    <property type="entry name" value="GGDEF"/>
    <property type="match status" value="1"/>
</dbReference>